<feature type="compositionally biased region" description="Pro residues" evidence="1">
    <location>
        <begin position="148"/>
        <end position="157"/>
    </location>
</feature>
<gene>
    <name evidence="3" type="ORF">MAPG_03860</name>
</gene>
<dbReference type="EMBL" id="ADBL01000911">
    <property type="status" value="NOT_ANNOTATED_CDS"/>
    <property type="molecule type" value="Genomic_DNA"/>
</dbReference>
<dbReference type="EnsemblFungi" id="MAPG_03860T0">
    <property type="protein sequence ID" value="MAPG_03860T0"/>
    <property type="gene ID" value="MAPG_03860"/>
</dbReference>
<sequence length="205" mass="22759">MVWPTMCISKALGRRPADFRGTFPFSGNIGTFILFLFDISTVMIWPSGWDCWKGSRRGSATIETKVRRAKSKKETRLARSQKGKMLMAGGRDRERAAAQVGSLVLRHCLQSTSVPRSTSLIFPCPFARPMFLAPTPVLGTPTNSSLLPPRPPRPAPLHTPASERGAKATSFQRYQIQSQRLCPEIRRTGEAFGQENKGKGEKINK</sequence>
<feature type="region of interest" description="Disordered" evidence="1">
    <location>
        <begin position="186"/>
        <end position="205"/>
    </location>
</feature>
<evidence type="ECO:0000313" key="3">
    <source>
        <dbReference type="EMBL" id="KLU84825.1"/>
    </source>
</evidence>
<evidence type="ECO:0000256" key="2">
    <source>
        <dbReference type="SAM" id="Phobius"/>
    </source>
</evidence>
<dbReference type="AlphaFoldDB" id="A0A0C4DV59"/>
<feature type="transmembrane region" description="Helical" evidence="2">
    <location>
        <begin position="29"/>
        <end position="49"/>
    </location>
</feature>
<keyword evidence="2" id="KW-0812">Transmembrane</keyword>
<proteinExistence type="predicted"/>
<reference evidence="4" key="5">
    <citation type="submission" date="2015-06" db="UniProtKB">
        <authorList>
            <consortium name="EnsemblFungi"/>
        </authorList>
    </citation>
    <scope>IDENTIFICATION</scope>
    <source>
        <strain evidence="4">ATCC 64411</strain>
    </source>
</reference>
<keyword evidence="5" id="KW-1185">Reference proteome</keyword>
<dbReference type="Proteomes" id="UP000011715">
    <property type="component" value="Unassembled WGS sequence"/>
</dbReference>
<reference evidence="5" key="2">
    <citation type="submission" date="2010-05" db="EMBL/GenBank/DDBJ databases">
        <title>The genome sequence of Magnaporthe poae strain ATCC 64411.</title>
        <authorList>
            <person name="Ma L.-J."/>
            <person name="Dead R."/>
            <person name="Young S."/>
            <person name="Zeng Q."/>
            <person name="Koehrsen M."/>
            <person name="Alvarado L."/>
            <person name="Berlin A."/>
            <person name="Chapman S.B."/>
            <person name="Chen Z."/>
            <person name="Freedman E."/>
            <person name="Gellesch M."/>
            <person name="Goldberg J."/>
            <person name="Griggs A."/>
            <person name="Gujja S."/>
            <person name="Heilman E.R."/>
            <person name="Heiman D."/>
            <person name="Hepburn T."/>
            <person name="Howarth C."/>
            <person name="Jen D."/>
            <person name="Larson L."/>
            <person name="Mehta T."/>
            <person name="Neiman D."/>
            <person name="Pearson M."/>
            <person name="Roberts A."/>
            <person name="Saif S."/>
            <person name="Shea T."/>
            <person name="Shenoy N."/>
            <person name="Sisk P."/>
            <person name="Stolte C."/>
            <person name="Sykes S."/>
            <person name="Walk T."/>
            <person name="White J."/>
            <person name="Yandava C."/>
            <person name="Haas B."/>
            <person name="Nusbaum C."/>
            <person name="Birren B."/>
        </authorList>
    </citation>
    <scope>NUCLEOTIDE SEQUENCE [LARGE SCALE GENOMIC DNA]</scope>
    <source>
        <strain evidence="5">ATCC 64411 / 73-15</strain>
    </source>
</reference>
<organism evidence="4 5">
    <name type="scientific">Magnaporthiopsis poae (strain ATCC 64411 / 73-15)</name>
    <name type="common">Kentucky bluegrass fungus</name>
    <name type="synonym">Magnaporthe poae</name>
    <dbReference type="NCBI Taxonomy" id="644358"/>
    <lineage>
        <taxon>Eukaryota</taxon>
        <taxon>Fungi</taxon>
        <taxon>Dikarya</taxon>
        <taxon>Ascomycota</taxon>
        <taxon>Pezizomycotina</taxon>
        <taxon>Sordariomycetes</taxon>
        <taxon>Sordariomycetidae</taxon>
        <taxon>Magnaporthales</taxon>
        <taxon>Magnaporthaceae</taxon>
        <taxon>Magnaporthiopsis</taxon>
    </lineage>
</organism>
<dbReference type="VEuPathDB" id="FungiDB:MAPG_03860"/>
<name>A0A0C4DV59_MAGP6</name>
<feature type="region of interest" description="Disordered" evidence="1">
    <location>
        <begin position="141"/>
        <end position="174"/>
    </location>
</feature>
<reference evidence="3" key="1">
    <citation type="submission" date="2010-05" db="EMBL/GenBank/DDBJ databases">
        <title>The Genome Sequence of Magnaporthe poae strain ATCC 64411.</title>
        <authorList>
            <consortium name="The Broad Institute Genome Sequencing Platform"/>
            <consortium name="Broad Institute Genome Sequencing Center for Infectious Disease"/>
            <person name="Ma L.-J."/>
            <person name="Dead R."/>
            <person name="Young S."/>
            <person name="Zeng Q."/>
            <person name="Koehrsen M."/>
            <person name="Alvarado L."/>
            <person name="Berlin A."/>
            <person name="Chapman S.B."/>
            <person name="Chen Z."/>
            <person name="Freedman E."/>
            <person name="Gellesch M."/>
            <person name="Goldberg J."/>
            <person name="Griggs A."/>
            <person name="Gujja S."/>
            <person name="Heilman E.R."/>
            <person name="Heiman D."/>
            <person name="Hepburn T."/>
            <person name="Howarth C."/>
            <person name="Jen D."/>
            <person name="Larson L."/>
            <person name="Mehta T."/>
            <person name="Neiman D."/>
            <person name="Pearson M."/>
            <person name="Roberts A."/>
            <person name="Saif S."/>
            <person name="Shea T."/>
            <person name="Shenoy N."/>
            <person name="Sisk P."/>
            <person name="Stolte C."/>
            <person name="Sykes S."/>
            <person name="Walk T."/>
            <person name="White J."/>
            <person name="Yandava C."/>
            <person name="Haas B."/>
            <person name="Nusbaum C."/>
            <person name="Birren B."/>
        </authorList>
    </citation>
    <scope>NUCLEOTIDE SEQUENCE</scope>
    <source>
        <strain evidence="3">ATCC 64411</strain>
    </source>
</reference>
<evidence type="ECO:0000256" key="1">
    <source>
        <dbReference type="SAM" id="MobiDB-lite"/>
    </source>
</evidence>
<reference evidence="4" key="4">
    <citation type="journal article" date="2015" name="G3 (Bethesda)">
        <title>Genome sequences of three phytopathogenic species of the Magnaporthaceae family of fungi.</title>
        <authorList>
            <person name="Okagaki L.H."/>
            <person name="Nunes C.C."/>
            <person name="Sailsbery J."/>
            <person name="Clay B."/>
            <person name="Brown D."/>
            <person name="John T."/>
            <person name="Oh Y."/>
            <person name="Young N."/>
            <person name="Fitzgerald M."/>
            <person name="Haas B.J."/>
            <person name="Zeng Q."/>
            <person name="Young S."/>
            <person name="Adiconis X."/>
            <person name="Fan L."/>
            <person name="Levin J.Z."/>
            <person name="Mitchell T.K."/>
            <person name="Okubara P.A."/>
            <person name="Farman M.L."/>
            <person name="Kohn L.M."/>
            <person name="Birren B."/>
            <person name="Ma L.-J."/>
            <person name="Dean R.A."/>
        </authorList>
    </citation>
    <scope>NUCLEOTIDE SEQUENCE</scope>
    <source>
        <strain evidence="4">ATCC 64411 / 73-15</strain>
    </source>
</reference>
<protein>
    <submittedName>
        <fullName evidence="3 4">Uncharacterized protein</fullName>
    </submittedName>
</protein>
<reference evidence="3" key="3">
    <citation type="submission" date="2011-03" db="EMBL/GenBank/DDBJ databases">
        <title>Annotation of Magnaporthe poae ATCC 64411.</title>
        <authorList>
            <person name="Ma L.-J."/>
            <person name="Dead R."/>
            <person name="Young S.K."/>
            <person name="Zeng Q."/>
            <person name="Gargeya S."/>
            <person name="Fitzgerald M."/>
            <person name="Haas B."/>
            <person name="Abouelleil A."/>
            <person name="Alvarado L."/>
            <person name="Arachchi H.M."/>
            <person name="Berlin A."/>
            <person name="Brown A."/>
            <person name="Chapman S.B."/>
            <person name="Chen Z."/>
            <person name="Dunbar C."/>
            <person name="Freedman E."/>
            <person name="Gearin G."/>
            <person name="Gellesch M."/>
            <person name="Goldberg J."/>
            <person name="Griggs A."/>
            <person name="Gujja S."/>
            <person name="Heiman D."/>
            <person name="Howarth C."/>
            <person name="Larson L."/>
            <person name="Lui A."/>
            <person name="MacDonald P.J.P."/>
            <person name="Mehta T."/>
            <person name="Montmayeur A."/>
            <person name="Murphy C."/>
            <person name="Neiman D."/>
            <person name="Pearson M."/>
            <person name="Priest M."/>
            <person name="Roberts A."/>
            <person name="Saif S."/>
            <person name="Shea T."/>
            <person name="Shenoy N."/>
            <person name="Sisk P."/>
            <person name="Stolte C."/>
            <person name="Sykes S."/>
            <person name="Yandava C."/>
            <person name="Wortman J."/>
            <person name="Nusbaum C."/>
            <person name="Birren B."/>
        </authorList>
    </citation>
    <scope>NUCLEOTIDE SEQUENCE</scope>
    <source>
        <strain evidence="3">ATCC 64411</strain>
    </source>
</reference>
<accession>A0A0C4DV59</accession>
<feature type="compositionally biased region" description="Basic and acidic residues" evidence="1">
    <location>
        <begin position="196"/>
        <end position="205"/>
    </location>
</feature>
<evidence type="ECO:0000313" key="4">
    <source>
        <dbReference type="EnsemblFungi" id="MAPG_03860T0"/>
    </source>
</evidence>
<keyword evidence="2" id="KW-1133">Transmembrane helix</keyword>
<dbReference type="EMBL" id="GL876968">
    <property type="protein sequence ID" value="KLU84825.1"/>
    <property type="molecule type" value="Genomic_DNA"/>
</dbReference>
<keyword evidence="2" id="KW-0472">Membrane</keyword>
<evidence type="ECO:0000313" key="5">
    <source>
        <dbReference type="Proteomes" id="UP000011715"/>
    </source>
</evidence>